<keyword evidence="2" id="KW-0695">RNA-directed DNA polymerase</keyword>
<gene>
    <name evidence="2" type="ORF">MtrDRAFT_AC149134g40v2</name>
</gene>
<proteinExistence type="predicted"/>
<dbReference type="InterPro" id="IPR043502">
    <property type="entry name" value="DNA/RNA_pol_sf"/>
</dbReference>
<reference evidence="2" key="1">
    <citation type="submission" date="2004-08" db="EMBL/GenBank/DDBJ databases">
        <authorList>
            <person name="Town C.D."/>
        </authorList>
    </citation>
    <scope>NUCLEOTIDE SEQUENCE</scope>
</reference>
<sequence length="642" mass="72956">MISSFKFLKMWTLHDSCQKLIEDCWNVRVLGSPLYVLSSKLKVWNKDVFGNILIQVTQAEKKLSDIQNHINTSGHNDNLMNAEKIAQTNLDLALQKQETFWVEKAKLKWHVGGDRNTKYFHRLTKIKNKTKIISSLRKGEEILTDQTRISEHDHLLVEEAIPKLVDATTNRLLTMLPTKEEVKNAVFDLNSDDAPGPDVFGACFFQIYWNIVKKDVYEAVLDFFKNGWLPNNFNANSIILIPKTPNADSVDQYRTIALVNFKFKIINKVLADRLAKILPSIISKEQRGFVQGRNIRDCIALTSEAINVLDNKSFGGNLALKIDVTKAFDTLNWDFLLLVLKTFGFNELFCNWIKTILHSSKMFISMNGAQHGFFNCNRGVRQGDPLSPLLFCIVEEVLSRSISILADKGLIDLIAASRNNCLPFHCFYVDDLMVFCKAKMSSLIVLKSLFTRYADCSGQIMNIRKSFIFAGGITDTRMNNIVNILGFNVGSLPFTYLGAPIFKGKPKGIHFQPIADKVKAKLAKWKASLLSIAGRIQLVKSVVQSMLVHTMSIYSWPIKILKEMEKWIKNFIWSGDVTKRKMVTVAWRKICADYEEGGLGVKSLICLNEATNLKICWNLMQSDEQWANIIRNSWCGQVLAQT</sequence>
<dbReference type="SUPFAM" id="SSF56672">
    <property type="entry name" value="DNA/RNA polymerases"/>
    <property type="match status" value="1"/>
</dbReference>
<organism evidence="2">
    <name type="scientific">Medicago truncatula</name>
    <name type="common">Barrel medic</name>
    <name type="synonym">Medicago tribuloides</name>
    <dbReference type="NCBI Taxonomy" id="3880"/>
    <lineage>
        <taxon>Eukaryota</taxon>
        <taxon>Viridiplantae</taxon>
        <taxon>Streptophyta</taxon>
        <taxon>Embryophyta</taxon>
        <taxon>Tracheophyta</taxon>
        <taxon>Spermatophyta</taxon>
        <taxon>Magnoliopsida</taxon>
        <taxon>eudicotyledons</taxon>
        <taxon>Gunneridae</taxon>
        <taxon>Pentapetalae</taxon>
        <taxon>rosids</taxon>
        <taxon>fabids</taxon>
        <taxon>Fabales</taxon>
        <taxon>Fabaceae</taxon>
        <taxon>Papilionoideae</taxon>
        <taxon>50 kb inversion clade</taxon>
        <taxon>NPAAA clade</taxon>
        <taxon>Hologalegina</taxon>
        <taxon>IRL clade</taxon>
        <taxon>Trifolieae</taxon>
        <taxon>Medicago</taxon>
    </lineage>
</organism>
<accession>Q2HUG4</accession>
<dbReference type="Pfam" id="PF00078">
    <property type="entry name" value="RVT_1"/>
    <property type="match status" value="1"/>
</dbReference>
<dbReference type="InterPro" id="IPR000477">
    <property type="entry name" value="RT_dom"/>
</dbReference>
<protein>
    <submittedName>
        <fullName evidence="2">RNA-directed DNA polymerase (Reverse transcriptase)</fullName>
    </submittedName>
</protein>
<keyword evidence="2" id="KW-0548">Nucleotidyltransferase</keyword>
<evidence type="ECO:0000313" key="2">
    <source>
        <dbReference type="EMBL" id="ABD28670.2"/>
    </source>
</evidence>
<reference evidence="2" key="2">
    <citation type="submission" date="2007-03" db="EMBL/GenBank/DDBJ databases">
        <authorList>
            <consortium name="The International Medicago Genome Annotation Group"/>
        </authorList>
    </citation>
    <scope>NUCLEOTIDE SEQUENCE</scope>
</reference>
<dbReference type="PANTHER" id="PTHR33116">
    <property type="entry name" value="REVERSE TRANSCRIPTASE ZINC-BINDING DOMAIN-CONTAINING PROTEIN-RELATED-RELATED"/>
    <property type="match status" value="1"/>
</dbReference>
<dbReference type="EMBL" id="AC149134">
    <property type="protein sequence ID" value="ABD28670.2"/>
    <property type="molecule type" value="Genomic_DNA"/>
</dbReference>
<dbReference type="AlphaFoldDB" id="Q2HUG4"/>
<name>Q2HUG4_MEDTR</name>
<dbReference type="PROSITE" id="PS50878">
    <property type="entry name" value="RT_POL"/>
    <property type="match status" value="1"/>
</dbReference>
<dbReference type="GO" id="GO:0003964">
    <property type="term" value="F:RNA-directed DNA polymerase activity"/>
    <property type="evidence" value="ECO:0007669"/>
    <property type="project" value="UniProtKB-KW"/>
</dbReference>
<feature type="domain" description="Reverse transcriptase" evidence="1">
    <location>
        <begin position="222"/>
        <end position="501"/>
    </location>
</feature>
<dbReference type="CDD" id="cd01650">
    <property type="entry name" value="RT_nLTR_like"/>
    <property type="match status" value="1"/>
</dbReference>
<evidence type="ECO:0000259" key="1">
    <source>
        <dbReference type="PROSITE" id="PS50878"/>
    </source>
</evidence>
<dbReference type="PANTHER" id="PTHR33116:SF80">
    <property type="entry name" value="REVERSE TRANSCRIPTASE ZINC-BINDING DOMAIN-CONTAINING PROTEIN"/>
    <property type="match status" value="1"/>
</dbReference>
<keyword evidence="2" id="KW-0808">Transferase</keyword>